<dbReference type="GO" id="GO:0046856">
    <property type="term" value="P:phosphatidylinositol dephosphorylation"/>
    <property type="evidence" value="ECO:0007669"/>
    <property type="project" value="TreeGrafter"/>
</dbReference>
<feature type="domain" description="SAC" evidence="2">
    <location>
        <begin position="326"/>
        <end position="662"/>
    </location>
</feature>
<gene>
    <name evidence="4" type="ORF">PBRASI_LOCUS241</name>
</gene>
<evidence type="ECO:0000313" key="5">
    <source>
        <dbReference type="Proteomes" id="UP000789739"/>
    </source>
</evidence>
<dbReference type="EMBL" id="CAJVPI010000011">
    <property type="protein sequence ID" value="CAG8454677.1"/>
    <property type="molecule type" value="Genomic_DNA"/>
</dbReference>
<dbReference type="PROSITE" id="PS50275">
    <property type="entry name" value="SAC"/>
    <property type="match status" value="1"/>
</dbReference>
<sequence>MFKQKTSPAEQTQTTPSIHRKITLSIDTDSFVLTGGNDIVGIDLDTGNLSVKDDYMPTSTTRHYEIYGIIGFIKLLSNDYIIVVTNRRPLGQIQGKTIYAITRIAVVPFEYEEACRVLDRRVVREIEDLSSTTDSLSIPIPSHGRVTSEDVDPATTMISERELSSTPESTTPISQSLPTETSITETNVTSTDSTTFVQSSRPSRMESFRQPVNSLFAKVKSAFTKRPSSVASDTSDDAEKDIEFESVTISETVVFRQVTPEGECREDENDEKEDENDKKGFGAAAKRLTVMAWDGLKNEVVGVRDVVALNNVTDFKILDERIIKEIVLLFRGESFYFSYDYDLTTSLQQKEDKLAACENIPLWKQMTKQFWWNESMLQCLIDMELHSWILPIMQGYVQIESCEIEDLPFYLILISRRSRERAGLRYQRRGINEQGHVANFVETEQILLATIDNVPNVVSFLQARGSMPLFWSQSPYGLKPKPVLERKPKDNELAIAAHFRQLIEQYGHIVCISLTESTGREQIIGSAYQEAVANLNNDNIGYVEFDFHRECRGMKYENISNLIVQLESEFSAMGYFWKAEGSPVHCRQTGIFRTNCMDCLDRTNVVQSALARHILVLQLLRFGLPEILDNGVSHYDAFENSFNDGNDVWANNGDSISREYAGTSALKSDFTRTGKPHFDDFTGMVNDASNSLARMYQNTFRDFFRQATIDYLLGHRTVEVFEELQRRFETSEPGEEDRWAKIRATAIEISSSIVIYDNEVKSNGWTFLSPSEPNAKRSKSYEEKVLLLTNKALYICTYHYGLEKIVQFVRIGLGEIQGIVKGEYILTTLYTSCTTVDDNYGLMIYYCAAGESTRLNSGSIRNNADHHTENDEEETKFVAFKAFRSNIVGEATKFDSGASGDHIAGTQTAKQVVNEVVSEIVAACQAIGNHKESFVVEQPIISFIEANKNTGIMTKVGFQVKRALWL</sequence>
<dbReference type="GO" id="GO:0043812">
    <property type="term" value="F:phosphatidylinositol-4-phosphate phosphatase activity"/>
    <property type="evidence" value="ECO:0007669"/>
    <property type="project" value="TreeGrafter"/>
</dbReference>
<reference evidence="4" key="1">
    <citation type="submission" date="2021-06" db="EMBL/GenBank/DDBJ databases">
        <authorList>
            <person name="Kallberg Y."/>
            <person name="Tangrot J."/>
            <person name="Rosling A."/>
        </authorList>
    </citation>
    <scope>NUCLEOTIDE SEQUENCE</scope>
    <source>
        <strain evidence="4">BR232B</strain>
    </source>
</reference>
<evidence type="ECO:0000259" key="3">
    <source>
        <dbReference type="PROSITE" id="PS51791"/>
    </source>
</evidence>
<feature type="compositionally biased region" description="Polar residues" evidence="1">
    <location>
        <begin position="164"/>
        <end position="181"/>
    </location>
</feature>
<dbReference type="GO" id="GO:0005783">
    <property type="term" value="C:endoplasmic reticulum"/>
    <property type="evidence" value="ECO:0007669"/>
    <property type="project" value="TreeGrafter"/>
</dbReference>
<proteinExistence type="predicted"/>
<feature type="domain" description="HSac2" evidence="3">
    <location>
        <begin position="737"/>
        <end position="888"/>
    </location>
</feature>
<accession>A0A9N8VM16</accession>
<organism evidence="4 5">
    <name type="scientific">Paraglomus brasilianum</name>
    <dbReference type="NCBI Taxonomy" id="144538"/>
    <lineage>
        <taxon>Eukaryota</taxon>
        <taxon>Fungi</taxon>
        <taxon>Fungi incertae sedis</taxon>
        <taxon>Mucoromycota</taxon>
        <taxon>Glomeromycotina</taxon>
        <taxon>Glomeromycetes</taxon>
        <taxon>Paraglomerales</taxon>
        <taxon>Paraglomeraceae</taxon>
        <taxon>Paraglomus</taxon>
    </lineage>
</organism>
<dbReference type="Pfam" id="PF02383">
    <property type="entry name" value="Syja_N"/>
    <property type="match status" value="1"/>
</dbReference>
<dbReference type="InterPro" id="IPR022158">
    <property type="entry name" value="Inositol_phosphatase"/>
</dbReference>
<keyword evidence="5" id="KW-1185">Reference proteome</keyword>
<dbReference type="PANTHER" id="PTHR45662">
    <property type="entry name" value="PHOSPHATIDYLINOSITIDE PHOSPHATASE SAC1"/>
    <property type="match status" value="1"/>
</dbReference>
<feature type="region of interest" description="Disordered" evidence="1">
    <location>
        <begin position="160"/>
        <end position="181"/>
    </location>
</feature>
<feature type="compositionally biased region" description="Acidic residues" evidence="1">
    <location>
        <begin position="264"/>
        <end position="274"/>
    </location>
</feature>
<name>A0A9N8VM16_9GLOM</name>
<dbReference type="PANTHER" id="PTHR45662:SF7">
    <property type="entry name" value="SACI DOMAIN PROTEIN (AFU_ORTHOLOGUE AFUA_1G15890)"/>
    <property type="match status" value="1"/>
</dbReference>
<dbReference type="Proteomes" id="UP000789739">
    <property type="component" value="Unassembled WGS sequence"/>
</dbReference>
<evidence type="ECO:0000259" key="2">
    <source>
        <dbReference type="PROSITE" id="PS50275"/>
    </source>
</evidence>
<protein>
    <submittedName>
        <fullName evidence="4">10808_t:CDS:1</fullName>
    </submittedName>
</protein>
<feature type="region of interest" description="Disordered" evidence="1">
    <location>
        <begin position="258"/>
        <end position="279"/>
    </location>
</feature>
<evidence type="ECO:0000256" key="1">
    <source>
        <dbReference type="SAM" id="MobiDB-lite"/>
    </source>
</evidence>
<dbReference type="InterPro" id="IPR034753">
    <property type="entry name" value="hSac2"/>
</dbReference>
<dbReference type="Pfam" id="PF12456">
    <property type="entry name" value="hSac2"/>
    <property type="match status" value="1"/>
</dbReference>
<dbReference type="PROSITE" id="PS51791">
    <property type="entry name" value="HSAC2"/>
    <property type="match status" value="1"/>
</dbReference>
<comment type="caution">
    <text evidence="4">The sequence shown here is derived from an EMBL/GenBank/DDBJ whole genome shotgun (WGS) entry which is preliminary data.</text>
</comment>
<dbReference type="AlphaFoldDB" id="A0A9N8VM16"/>
<dbReference type="OrthoDB" id="405996at2759"/>
<evidence type="ECO:0000313" key="4">
    <source>
        <dbReference type="EMBL" id="CAG8454677.1"/>
    </source>
</evidence>
<dbReference type="InterPro" id="IPR002013">
    <property type="entry name" value="SAC_dom"/>
</dbReference>